<proteinExistence type="predicted"/>
<dbReference type="Proteomes" id="UP001732700">
    <property type="component" value="Chromosome 4D"/>
</dbReference>
<keyword evidence="2" id="KW-1185">Reference proteome</keyword>
<reference evidence="1" key="2">
    <citation type="submission" date="2025-09" db="UniProtKB">
        <authorList>
            <consortium name="EnsemblPlants"/>
        </authorList>
    </citation>
    <scope>IDENTIFICATION</scope>
</reference>
<evidence type="ECO:0000313" key="2">
    <source>
        <dbReference type="Proteomes" id="UP001732700"/>
    </source>
</evidence>
<reference evidence="1" key="1">
    <citation type="submission" date="2021-05" db="EMBL/GenBank/DDBJ databases">
        <authorList>
            <person name="Scholz U."/>
            <person name="Mascher M."/>
            <person name="Fiebig A."/>
        </authorList>
    </citation>
    <scope>NUCLEOTIDE SEQUENCE [LARGE SCALE GENOMIC DNA]</scope>
</reference>
<sequence>MARSKTPVGFMKDARKRRQSFENRRRGLLVGSRDGKRRGKVEELATLCGVPVAVVCADLKGGAPTVVETEPGVLDRYRALPPEKRAEHTHVRYLQGLLTKENAKLARVRQAGPAALATPHAEMSTMTAEELRALLESVDAAIAATAERRRALGLPGDDDDHAVVVPPRGGDSEGDGGRYFDPMQQQGQGVAGLLLDQAIIWQGSQAHGGGGGGGMIPREYCYGGMNMAQPAAYDPQPHYTICNPAVRGYQQQMPSNGGYYLEPLAPAGACIFQPHNVIAQPWNGTFQYDDGGSSSHVGTSSSWAQSNGNFNNTGAAQDLSIWSAGESSNAITGYSAYMHAITSGNAPSAEYPDQFTSNNFSGAPAGFLNMGAGGIGMNYLGGYETQGSSNNLQRSGASQNSSSVEEQQFVYGSDY</sequence>
<protein>
    <submittedName>
        <fullName evidence="1">Uncharacterized protein</fullName>
    </submittedName>
</protein>
<accession>A0ACD5XFV4</accession>
<dbReference type="EnsemblPlants" id="AVESA.00010b.r2.4DG0783240.1">
    <property type="protein sequence ID" value="AVESA.00010b.r2.4DG0783240.1.CDS.1"/>
    <property type="gene ID" value="AVESA.00010b.r2.4DG0783240"/>
</dbReference>
<name>A0ACD5XFV4_AVESA</name>
<evidence type="ECO:0000313" key="1">
    <source>
        <dbReference type="EnsemblPlants" id="AVESA.00010b.r2.4DG0783240.1.CDS.1"/>
    </source>
</evidence>
<organism evidence="1 2">
    <name type="scientific">Avena sativa</name>
    <name type="common">Oat</name>
    <dbReference type="NCBI Taxonomy" id="4498"/>
    <lineage>
        <taxon>Eukaryota</taxon>
        <taxon>Viridiplantae</taxon>
        <taxon>Streptophyta</taxon>
        <taxon>Embryophyta</taxon>
        <taxon>Tracheophyta</taxon>
        <taxon>Spermatophyta</taxon>
        <taxon>Magnoliopsida</taxon>
        <taxon>Liliopsida</taxon>
        <taxon>Poales</taxon>
        <taxon>Poaceae</taxon>
        <taxon>BOP clade</taxon>
        <taxon>Pooideae</taxon>
        <taxon>Poodae</taxon>
        <taxon>Poeae</taxon>
        <taxon>Poeae Chloroplast Group 1 (Aveneae type)</taxon>
        <taxon>Aveninae</taxon>
        <taxon>Avena</taxon>
    </lineage>
</organism>